<dbReference type="Proteomes" id="UP000504635">
    <property type="component" value="Unplaced"/>
</dbReference>
<dbReference type="Pfam" id="PF24985">
    <property type="entry name" value="DUF7775"/>
    <property type="match status" value="1"/>
</dbReference>
<evidence type="ECO:0000313" key="6">
    <source>
        <dbReference type="RefSeq" id="XP_030752112.1"/>
    </source>
</evidence>
<proteinExistence type="predicted"/>
<accession>A0A6J2XKS4</accession>
<evidence type="ECO:0000313" key="4">
    <source>
        <dbReference type="Proteomes" id="UP000504635"/>
    </source>
</evidence>
<keyword evidence="2" id="KW-0472">Membrane</keyword>
<evidence type="ECO:0000256" key="2">
    <source>
        <dbReference type="SAM" id="Phobius"/>
    </source>
</evidence>
<feature type="transmembrane region" description="Helical" evidence="2">
    <location>
        <begin position="96"/>
        <end position="116"/>
    </location>
</feature>
<dbReference type="InterPro" id="IPR038976">
    <property type="entry name" value="Ssk"/>
</dbReference>
<organism evidence="4 7">
    <name type="scientific">Sitophilus oryzae</name>
    <name type="common">Rice weevil</name>
    <name type="synonym">Curculio oryzae</name>
    <dbReference type="NCBI Taxonomy" id="7048"/>
    <lineage>
        <taxon>Eukaryota</taxon>
        <taxon>Metazoa</taxon>
        <taxon>Ecdysozoa</taxon>
        <taxon>Arthropoda</taxon>
        <taxon>Hexapoda</taxon>
        <taxon>Insecta</taxon>
        <taxon>Pterygota</taxon>
        <taxon>Neoptera</taxon>
        <taxon>Endopterygota</taxon>
        <taxon>Coleoptera</taxon>
        <taxon>Polyphaga</taxon>
        <taxon>Cucujiformia</taxon>
        <taxon>Curculionidae</taxon>
        <taxon>Dryophthorinae</taxon>
        <taxon>Sitophilus</taxon>
    </lineage>
</organism>
<dbReference type="GeneID" id="115879422"/>
<evidence type="ECO:0000313" key="5">
    <source>
        <dbReference type="RefSeq" id="XP_030752111.1"/>
    </source>
</evidence>
<keyword evidence="2" id="KW-0812">Transmembrane</keyword>
<feature type="transmembrane region" description="Helical" evidence="2">
    <location>
        <begin position="58"/>
        <end position="76"/>
    </location>
</feature>
<dbReference type="PANTHER" id="PTHR36692:SF2">
    <property type="entry name" value="GEO12064P1"/>
    <property type="match status" value="1"/>
</dbReference>
<name>A0A6J2XKS4_SITOR</name>
<evidence type="ECO:0000259" key="3">
    <source>
        <dbReference type="Pfam" id="PF24985"/>
    </source>
</evidence>
<keyword evidence="2" id="KW-1133">Transmembrane helix</keyword>
<dbReference type="RefSeq" id="XP_030752113.1">
    <property type="nucleotide sequence ID" value="XM_030896253.1"/>
</dbReference>
<protein>
    <submittedName>
        <fullName evidence="5 6">Uncharacterized protein LOC115879422</fullName>
    </submittedName>
</protein>
<dbReference type="AlphaFoldDB" id="A0A6J2XKS4"/>
<sequence length="194" mass="22205">MSSEVKKIEEKLEKPTEKTEKENVLDNKTKEENEKEVDEVKEPPKKSLVKRIKEEWQLIAKILELVLCALCLGFFYQPAAKSANFAKHHLEQVGLIFLTFIGYLLINAVFIVSKLIKDRIPFRTSATFSLLAAILNFIAGIVLIVDRRNKFQGIYYEPQMYLLGMLTGSTILCFVNSAVYGLDGVYTFLLKKDY</sequence>
<dbReference type="KEGG" id="soy:115879422"/>
<feature type="transmembrane region" description="Helical" evidence="2">
    <location>
        <begin position="160"/>
        <end position="182"/>
    </location>
</feature>
<keyword evidence="4" id="KW-1185">Reference proteome</keyword>
<evidence type="ECO:0000313" key="7">
    <source>
        <dbReference type="RefSeq" id="XP_030752113.1"/>
    </source>
</evidence>
<feature type="domain" description="DUF7775" evidence="3">
    <location>
        <begin position="60"/>
        <end position="185"/>
    </location>
</feature>
<dbReference type="RefSeq" id="XP_030752112.1">
    <property type="nucleotide sequence ID" value="XM_030896252.1"/>
</dbReference>
<reference evidence="5 6" key="1">
    <citation type="submission" date="2025-04" db="UniProtKB">
        <authorList>
            <consortium name="RefSeq"/>
        </authorList>
    </citation>
    <scope>IDENTIFICATION</scope>
    <source>
        <tissue evidence="5 6">Gonads</tissue>
    </source>
</reference>
<evidence type="ECO:0000256" key="1">
    <source>
        <dbReference type="SAM" id="MobiDB-lite"/>
    </source>
</evidence>
<dbReference type="OrthoDB" id="8187586at2759"/>
<dbReference type="RefSeq" id="XP_030752111.1">
    <property type="nucleotide sequence ID" value="XM_030896251.1"/>
</dbReference>
<feature type="transmembrane region" description="Helical" evidence="2">
    <location>
        <begin position="128"/>
        <end position="145"/>
    </location>
</feature>
<dbReference type="InterPro" id="IPR056677">
    <property type="entry name" value="DUF7775"/>
</dbReference>
<dbReference type="PANTHER" id="PTHR36692">
    <property type="entry name" value="PROTEIN SNAKESKIN"/>
    <property type="match status" value="1"/>
</dbReference>
<gene>
    <name evidence="5 6 7" type="primary">LOC115879422</name>
</gene>
<dbReference type="GO" id="GO:0019991">
    <property type="term" value="P:septate junction assembly"/>
    <property type="evidence" value="ECO:0007669"/>
    <property type="project" value="InterPro"/>
</dbReference>
<feature type="region of interest" description="Disordered" evidence="1">
    <location>
        <begin position="1"/>
        <end position="40"/>
    </location>
</feature>
<dbReference type="GO" id="GO:0005886">
    <property type="term" value="C:plasma membrane"/>
    <property type="evidence" value="ECO:0007669"/>
    <property type="project" value="TreeGrafter"/>
</dbReference>